<gene>
    <name evidence="1" type="ORF">B0I71DRAFT_129856</name>
</gene>
<proteinExistence type="predicted"/>
<sequence length="83" mass="8821">MQQAIQDVSQLLSSDRTLHCTCHTPDLLISSAVLSFRLPVYRQHAPSILSNVSTTTCSSICSVHIAVSTSAPPAPELSTRATA</sequence>
<dbReference type="Proteomes" id="UP000256601">
    <property type="component" value="Unassembled WGS sequence"/>
</dbReference>
<dbReference type="AlphaFoldDB" id="A0A371C9K9"/>
<evidence type="ECO:0000313" key="2">
    <source>
        <dbReference type="Proteomes" id="UP000256601"/>
    </source>
</evidence>
<dbReference type="VEuPathDB" id="FungiDB:YALI1_E30621g"/>
<dbReference type="VEuPathDB" id="FungiDB:YALI0_E25828g"/>
<accession>A0A371C9K9</accession>
<reference evidence="1 2" key="1">
    <citation type="submission" date="2018-07" db="EMBL/GenBank/DDBJ databases">
        <title>Draft Genome Assemblies for Five Robust Yarrowia lipolytica Strains Exhibiting High Lipid Production and Pentose Sugar Utilization and Sugar Alcohol Secretion from Undetoxified Lignocellulosic Biomass Hydrolysates.</title>
        <authorList>
            <consortium name="DOE Joint Genome Institute"/>
            <person name="Walker C."/>
            <person name="Ryu S."/>
            <person name="Na H."/>
            <person name="Zane M."/>
            <person name="LaButti K."/>
            <person name="Lipzen A."/>
            <person name="Haridas S."/>
            <person name="Barry K."/>
            <person name="Grigoriev I.V."/>
            <person name="Quarterman J."/>
            <person name="Slininger P."/>
            <person name="Dien B."/>
            <person name="Trinh C.T."/>
        </authorList>
    </citation>
    <scope>NUCLEOTIDE SEQUENCE [LARGE SCALE GENOMIC DNA]</scope>
    <source>
        <strain evidence="1 2">YB392</strain>
    </source>
</reference>
<dbReference type="EMBL" id="KZ858970">
    <property type="protein sequence ID" value="RDW26998.1"/>
    <property type="molecule type" value="Genomic_DNA"/>
</dbReference>
<protein>
    <submittedName>
        <fullName evidence="1">Uncharacterized protein</fullName>
    </submittedName>
</protein>
<evidence type="ECO:0000313" key="1">
    <source>
        <dbReference type="EMBL" id="RDW26998.1"/>
    </source>
</evidence>
<organism evidence="1 2">
    <name type="scientific">Yarrowia lipolytica</name>
    <name type="common">Candida lipolytica</name>
    <dbReference type="NCBI Taxonomy" id="4952"/>
    <lineage>
        <taxon>Eukaryota</taxon>
        <taxon>Fungi</taxon>
        <taxon>Dikarya</taxon>
        <taxon>Ascomycota</taxon>
        <taxon>Saccharomycotina</taxon>
        <taxon>Dipodascomycetes</taxon>
        <taxon>Dipodascales</taxon>
        <taxon>Dipodascales incertae sedis</taxon>
        <taxon>Yarrowia</taxon>
    </lineage>
</organism>
<name>A0A371C9K9_YARLL</name>